<evidence type="ECO:0000256" key="1">
    <source>
        <dbReference type="ARBA" id="ARBA00022741"/>
    </source>
</evidence>
<gene>
    <name evidence="7" type="ORF">JYB87_01470</name>
</gene>
<dbReference type="InterPro" id="IPR027417">
    <property type="entry name" value="P-loop_NTPase"/>
</dbReference>
<keyword evidence="2" id="KW-0378">Hydrolase</keyword>
<name>A0ABX7QXM2_9GAMM</name>
<dbReference type="SUPFAM" id="SSF52540">
    <property type="entry name" value="P-loop containing nucleoside triphosphate hydrolases"/>
    <property type="match status" value="2"/>
</dbReference>
<dbReference type="InterPro" id="IPR000330">
    <property type="entry name" value="SNF2_N"/>
</dbReference>
<evidence type="ECO:0000256" key="4">
    <source>
        <dbReference type="ARBA" id="ARBA00022840"/>
    </source>
</evidence>
<keyword evidence="8" id="KW-1185">Reference proteome</keyword>
<dbReference type="Gene3D" id="3.40.50.10810">
    <property type="entry name" value="Tandem AAA-ATPase domain"/>
    <property type="match status" value="1"/>
</dbReference>
<dbReference type="InterPro" id="IPR049730">
    <property type="entry name" value="SNF2/RAD54-like_C"/>
</dbReference>
<proteinExistence type="predicted"/>
<evidence type="ECO:0000256" key="3">
    <source>
        <dbReference type="ARBA" id="ARBA00022806"/>
    </source>
</evidence>
<dbReference type="InterPro" id="IPR001650">
    <property type="entry name" value="Helicase_C-like"/>
</dbReference>
<organism evidence="7 8">
    <name type="scientific">Shewanella avicenniae</name>
    <dbReference type="NCBI Taxonomy" id="2814294"/>
    <lineage>
        <taxon>Bacteria</taxon>
        <taxon>Pseudomonadati</taxon>
        <taxon>Pseudomonadota</taxon>
        <taxon>Gammaproteobacteria</taxon>
        <taxon>Alteromonadales</taxon>
        <taxon>Shewanellaceae</taxon>
        <taxon>Shewanella</taxon>
    </lineage>
</organism>
<keyword evidence="4" id="KW-0067">ATP-binding</keyword>
<dbReference type="Gene3D" id="3.40.50.300">
    <property type="entry name" value="P-loop containing nucleotide triphosphate hydrolases"/>
    <property type="match status" value="1"/>
</dbReference>
<dbReference type="GO" id="GO:0004386">
    <property type="term" value="F:helicase activity"/>
    <property type="evidence" value="ECO:0007669"/>
    <property type="project" value="UniProtKB-KW"/>
</dbReference>
<evidence type="ECO:0000259" key="5">
    <source>
        <dbReference type="PROSITE" id="PS51192"/>
    </source>
</evidence>
<evidence type="ECO:0000313" key="8">
    <source>
        <dbReference type="Proteomes" id="UP000662770"/>
    </source>
</evidence>
<accession>A0ABX7QXM2</accession>
<evidence type="ECO:0000256" key="2">
    <source>
        <dbReference type="ARBA" id="ARBA00022801"/>
    </source>
</evidence>
<dbReference type="CDD" id="cd18011">
    <property type="entry name" value="DEXDc_RapA"/>
    <property type="match status" value="1"/>
</dbReference>
<evidence type="ECO:0000259" key="6">
    <source>
        <dbReference type="PROSITE" id="PS51194"/>
    </source>
</evidence>
<dbReference type="SMART" id="SM00487">
    <property type="entry name" value="DEXDc"/>
    <property type="match status" value="1"/>
</dbReference>
<feature type="domain" description="Helicase ATP-binding" evidence="5">
    <location>
        <begin position="105"/>
        <end position="278"/>
    </location>
</feature>
<dbReference type="SMART" id="SM00490">
    <property type="entry name" value="HELICc"/>
    <property type="match status" value="1"/>
</dbReference>
<dbReference type="PROSITE" id="PS51192">
    <property type="entry name" value="HELICASE_ATP_BIND_1"/>
    <property type="match status" value="1"/>
</dbReference>
<dbReference type="Proteomes" id="UP000662770">
    <property type="component" value="Chromosome"/>
</dbReference>
<reference evidence="7 8" key="1">
    <citation type="submission" date="2021-03" db="EMBL/GenBank/DDBJ databases">
        <title>Novel species identification of genus Shewanella.</title>
        <authorList>
            <person name="Liu G."/>
            <person name="Zhang Q."/>
        </authorList>
    </citation>
    <scope>NUCLEOTIDE SEQUENCE [LARGE SCALE GENOMIC DNA]</scope>
    <source>
        <strain evidence="7 8">FJAT-51800</strain>
    </source>
</reference>
<dbReference type="Pfam" id="PF00271">
    <property type="entry name" value="Helicase_C"/>
    <property type="match status" value="1"/>
</dbReference>
<dbReference type="InterPro" id="IPR038718">
    <property type="entry name" value="SNF2-like_sf"/>
</dbReference>
<keyword evidence="1" id="KW-0547">Nucleotide-binding</keyword>
<feature type="domain" description="Helicase C-terminal" evidence="6">
    <location>
        <begin position="449"/>
        <end position="615"/>
    </location>
</feature>
<dbReference type="CDD" id="cd18793">
    <property type="entry name" value="SF2_C_SNF"/>
    <property type="match status" value="1"/>
</dbReference>
<keyword evidence="3 7" id="KW-0347">Helicase</keyword>
<protein>
    <submittedName>
        <fullName evidence="7">DEAD/DEAH box helicase</fullName>
    </submittedName>
</protein>
<dbReference type="PANTHER" id="PTHR10799">
    <property type="entry name" value="SNF2/RAD54 HELICASE FAMILY"/>
    <property type="match status" value="1"/>
</dbReference>
<dbReference type="PROSITE" id="PS51194">
    <property type="entry name" value="HELICASE_CTER"/>
    <property type="match status" value="1"/>
</dbReference>
<dbReference type="InterPro" id="IPR014001">
    <property type="entry name" value="Helicase_ATP-bd"/>
</dbReference>
<dbReference type="InterPro" id="IPR057342">
    <property type="entry name" value="DEXDc_RapA"/>
</dbReference>
<sequence length="877" mass="100756">MLAIDDLYSFGEGVIVQSRSANGITQHLVEFPESNERRWIPYFALRQIKGVKHAYIVGSQSEGNVAERLRLKTLAHALRNWNENTGALSSLEFNPLPHQIHLVHRILNSGSLNWLIADDVGLGKTIETGMLLYALQQRGQAKRILLITPAGLTRQWQEEMYDKFRLGDFQIYGHHFQIHEPREWKMHDHVIASIDKLKQESHLELLLQADAWDLVVFDEAHRLSRRQYGLHYDTSERFNLALSLRKSEKARSILLLTATPHQGMQDKFISLLELLRPDRKNEFALLSLKPVLLHDMVIRNYKADVTDSEGNFVFHGKSTIALEVPVNQQSIDFDQSLQDYLRKGYQAGKNKGYSGNAIGFVMTVYRKLAASSVAAIRRALYRRLSRLENDVLDEIIQSNFVEDERFQGELEEFTVSSNQDNREEFFDGEIELLKLLITRVEQLINHDDKLSRFMDTLLKQLLQDNPNEKILIFSEYRATQEYIKEAITAQFGEDKVVLLHGGLSHDERRDVIGQFDNDAQFLISTEAGGEGINLQRHCHIMVNYDLPWNPMRLVQRIGRLYRYGQQKKVVVLNVNSPGTVDEQIIALMYQRIEQVVSDMAAVQGDEFNEALKDDILGEVSNLLDLEEILEQASAGGIERTEERIKEALERAKNATNLQRDLFKYVSRYNPEDLASELVITTAHQLTFIEGMCKQLNIEIVKRIHDDKVLQLKMPEKVMNELGTRSSTLDITVDRDMARSRKNTVMMDMNASLMQLFIRTACSFSFGGKTASVCARDLSGNSFITANLRWQDIYGRRMKQDFAAFFIQGNRVYQNPKVLGDWLLEEAETSSIIPTKDSNEHWFQLVEREAQKVLNDSTEINVIPDHVDWVSGAWLNNE</sequence>
<dbReference type="Pfam" id="PF00176">
    <property type="entry name" value="SNF2-rel_dom"/>
    <property type="match status" value="1"/>
</dbReference>
<evidence type="ECO:0000313" key="7">
    <source>
        <dbReference type="EMBL" id="QSX35378.1"/>
    </source>
</evidence>
<dbReference type="EMBL" id="CP071503">
    <property type="protein sequence ID" value="QSX35378.1"/>
    <property type="molecule type" value="Genomic_DNA"/>
</dbReference>